<feature type="non-terminal residue" evidence="1">
    <location>
        <position position="1"/>
    </location>
</feature>
<evidence type="ECO:0000313" key="2">
    <source>
        <dbReference type="Proteomes" id="UP001482620"/>
    </source>
</evidence>
<comment type="caution">
    <text evidence="1">The sequence shown here is derived from an EMBL/GenBank/DDBJ whole genome shotgun (WGS) entry which is preliminary data.</text>
</comment>
<proteinExistence type="predicted"/>
<evidence type="ECO:0000313" key="1">
    <source>
        <dbReference type="EMBL" id="MEQ2234541.1"/>
    </source>
</evidence>
<dbReference type="InterPro" id="IPR037695">
    <property type="entry name" value="IQUB"/>
</dbReference>
<protein>
    <submittedName>
        <fullName evidence="1">Uncharacterized protein</fullName>
    </submittedName>
</protein>
<dbReference type="PANTHER" id="PTHR21074:SF0">
    <property type="entry name" value="IQ AND UBIQUITIN-LIKE DOMAIN-CONTAINING PROTEIN"/>
    <property type="match status" value="1"/>
</dbReference>
<organism evidence="1 2">
    <name type="scientific">Ilyodon furcidens</name>
    <name type="common">goldbreast splitfin</name>
    <dbReference type="NCBI Taxonomy" id="33524"/>
    <lineage>
        <taxon>Eukaryota</taxon>
        <taxon>Metazoa</taxon>
        <taxon>Chordata</taxon>
        <taxon>Craniata</taxon>
        <taxon>Vertebrata</taxon>
        <taxon>Euteleostomi</taxon>
        <taxon>Actinopterygii</taxon>
        <taxon>Neopterygii</taxon>
        <taxon>Teleostei</taxon>
        <taxon>Neoteleostei</taxon>
        <taxon>Acanthomorphata</taxon>
        <taxon>Ovalentaria</taxon>
        <taxon>Atherinomorphae</taxon>
        <taxon>Cyprinodontiformes</taxon>
        <taxon>Goodeidae</taxon>
        <taxon>Ilyodon</taxon>
    </lineage>
</organism>
<keyword evidence="2" id="KW-1185">Reference proteome</keyword>
<dbReference type="EMBL" id="JAHRIQ010040132">
    <property type="protein sequence ID" value="MEQ2234541.1"/>
    <property type="molecule type" value="Genomic_DNA"/>
</dbReference>
<reference evidence="1 2" key="1">
    <citation type="submission" date="2021-06" db="EMBL/GenBank/DDBJ databases">
        <authorList>
            <person name="Palmer J.M."/>
        </authorList>
    </citation>
    <scope>NUCLEOTIDE SEQUENCE [LARGE SCALE GENOMIC DNA]</scope>
    <source>
        <strain evidence="2">if_2019</strain>
        <tissue evidence="1">Muscle</tissue>
    </source>
</reference>
<gene>
    <name evidence="1" type="ORF">ILYODFUR_032702</name>
</gene>
<dbReference type="PANTHER" id="PTHR21074">
    <property type="entry name" value="IQ AND UBIQUITIN-LIKE DOMAIN-CONTAINING PROTEIN"/>
    <property type="match status" value="1"/>
</dbReference>
<accession>A0ABV0TP07</accession>
<name>A0ABV0TP07_9TELE</name>
<sequence>EGVFKEVVVEIKHSRHQKPFLGGYRHRLTGVEYHHASVQALLKKKPDRGVLIYSRSTQCVKQIQPKAQAS</sequence>
<dbReference type="Proteomes" id="UP001482620">
    <property type="component" value="Unassembled WGS sequence"/>
</dbReference>